<dbReference type="RefSeq" id="WP_353708170.1">
    <property type="nucleotide sequence ID" value="NZ_CP159290.1"/>
</dbReference>
<dbReference type="Pfam" id="PF00701">
    <property type="entry name" value="DHDPS"/>
    <property type="match status" value="1"/>
</dbReference>
<dbReference type="PRINTS" id="PR00146">
    <property type="entry name" value="DHPICSNTHASE"/>
</dbReference>
<sequence length="289" mass="29842">MTTTPHLLPALVTAFGQDGALDLVSCRRLFARAATLDVEAHFVAGTTGEFVTLSDDERLAVIGAAVDEIGPQHVFAHVGAASEHAAVRLAMRAHELGARRFAAITPYYTAVPRAALVDYYTGLRRALDGCELFAYVFPDRTGLDISPEDLAAVVVAAGLDGVKVSVPGVDYVGRLVDALPAGAVVYSGNDALLPEVVEAGGAGVVSGVMQAGPEPFLRQAEALRRGDVAAALAVRPDVDALVGVYGPNLAATKARLVAEGLLASSAVRVPHVSRPATDPVPEPPAVVQA</sequence>
<evidence type="ECO:0000256" key="2">
    <source>
        <dbReference type="ARBA" id="ARBA00023239"/>
    </source>
</evidence>
<comment type="similarity">
    <text evidence="1 3">Belongs to the DapA family.</text>
</comment>
<evidence type="ECO:0000313" key="6">
    <source>
        <dbReference type="EMBL" id="XCH30167.1"/>
    </source>
</evidence>
<proteinExistence type="inferred from homology"/>
<reference evidence="6" key="1">
    <citation type="submission" date="2024-06" db="EMBL/GenBank/DDBJ databases">
        <title>Complete genome sequence of the cellulolytic actinobacterium, Cellulosimicrobium ES-005.</title>
        <authorList>
            <person name="Matthews C.T."/>
            <person name="Underwood K.D."/>
            <person name="Ghanchi K.M."/>
            <person name="Fields S.D."/>
            <person name="Gardner S.G."/>
        </authorList>
    </citation>
    <scope>NUCLEOTIDE SEQUENCE</scope>
    <source>
        <strain evidence="6">ES-005</strain>
    </source>
</reference>
<organism evidence="6">
    <name type="scientific">Cellulosimicrobium sp. ES-005</name>
    <dbReference type="NCBI Taxonomy" id="3163031"/>
    <lineage>
        <taxon>Bacteria</taxon>
        <taxon>Bacillati</taxon>
        <taxon>Actinomycetota</taxon>
        <taxon>Actinomycetes</taxon>
        <taxon>Micrococcales</taxon>
        <taxon>Promicromonosporaceae</taxon>
        <taxon>Cellulosimicrobium</taxon>
    </lineage>
</organism>
<name>A0AAU8G1M1_9MICO</name>
<evidence type="ECO:0000256" key="1">
    <source>
        <dbReference type="ARBA" id="ARBA00007592"/>
    </source>
</evidence>
<accession>A0AAU8G1M1</accession>
<protein>
    <submittedName>
        <fullName evidence="6">Dihydrodipicolinate synthase family protein</fullName>
        <ecNumber evidence="6">4.1.3.3</ecNumber>
        <ecNumber evidence="6">4.2.1.41</ecNumber>
        <ecNumber evidence="6">4.3.3.7</ecNumber>
    </submittedName>
</protein>
<feature type="active site" description="Proton donor/acceptor" evidence="4">
    <location>
        <position position="135"/>
    </location>
</feature>
<dbReference type="Gene3D" id="3.20.20.70">
    <property type="entry name" value="Aldolase class I"/>
    <property type="match status" value="1"/>
</dbReference>
<keyword evidence="2 3" id="KW-0456">Lyase</keyword>
<dbReference type="CDD" id="cd00408">
    <property type="entry name" value="DHDPS-like"/>
    <property type="match status" value="1"/>
</dbReference>
<evidence type="ECO:0000256" key="4">
    <source>
        <dbReference type="PIRSR" id="PIRSR001365-1"/>
    </source>
</evidence>
<feature type="active site" description="Schiff-base intermediate with substrate" evidence="4">
    <location>
        <position position="163"/>
    </location>
</feature>
<dbReference type="EC" id="4.3.3.7" evidence="6"/>
<dbReference type="EMBL" id="CP159290">
    <property type="protein sequence ID" value="XCH30167.1"/>
    <property type="molecule type" value="Genomic_DNA"/>
</dbReference>
<dbReference type="GO" id="GO:0008747">
    <property type="term" value="F:N-acetylneuraminate lyase activity"/>
    <property type="evidence" value="ECO:0007669"/>
    <property type="project" value="UniProtKB-EC"/>
</dbReference>
<dbReference type="EC" id="4.2.1.41" evidence="6"/>
<dbReference type="GO" id="GO:0008840">
    <property type="term" value="F:4-hydroxy-tetrahydrodipicolinate synthase activity"/>
    <property type="evidence" value="ECO:0007669"/>
    <property type="project" value="UniProtKB-EC"/>
</dbReference>
<dbReference type="InterPro" id="IPR013785">
    <property type="entry name" value="Aldolase_TIM"/>
</dbReference>
<dbReference type="InterPro" id="IPR002220">
    <property type="entry name" value="DapA-like"/>
</dbReference>
<dbReference type="AlphaFoldDB" id="A0AAU8G1M1"/>
<dbReference type="SMART" id="SM01130">
    <property type="entry name" value="DHDPS"/>
    <property type="match status" value="1"/>
</dbReference>
<feature type="binding site" evidence="5">
    <location>
        <position position="47"/>
    </location>
    <ligand>
        <name>pyruvate</name>
        <dbReference type="ChEBI" id="CHEBI:15361"/>
    </ligand>
</feature>
<dbReference type="SUPFAM" id="SSF51569">
    <property type="entry name" value="Aldolase"/>
    <property type="match status" value="1"/>
</dbReference>
<dbReference type="GO" id="GO:0047448">
    <property type="term" value="F:5-dehydro-4-deoxyglucarate dehydratase activity"/>
    <property type="evidence" value="ECO:0007669"/>
    <property type="project" value="UniProtKB-EC"/>
</dbReference>
<evidence type="ECO:0000256" key="3">
    <source>
        <dbReference type="PIRNR" id="PIRNR001365"/>
    </source>
</evidence>
<evidence type="ECO:0000256" key="5">
    <source>
        <dbReference type="PIRSR" id="PIRSR001365-2"/>
    </source>
</evidence>
<dbReference type="PIRSF" id="PIRSF001365">
    <property type="entry name" value="DHDPS"/>
    <property type="match status" value="1"/>
</dbReference>
<dbReference type="PANTHER" id="PTHR12128:SF66">
    <property type="entry name" value="4-HYDROXY-2-OXOGLUTARATE ALDOLASE, MITOCHONDRIAL"/>
    <property type="match status" value="1"/>
</dbReference>
<dbReference type="PANTHER" id="PTHR12128">
    <property type="entry name" value="DIHYDRODIPICOLINATE SYNTHASE"/>
    <property type="match status" value="1"/>
</dbReference>
<dbReference type="EC" id="4.1.3.3" evidence="6"/>
<feature type="binding site" evidence="5">
    <location>
        <position position="205"/>
    </location>
    <ligand>
        <name>pyruvate</name>
        <dbReference type="ChEBI" id="CHEBI:15361"/>
    </ligand>
</feature>
<gene>
    <name evidence="6" type="ORF">ABRQ22_00275</name>
</gene>